<feature type="transmembrane region" description="Helical" evidence="1">
    <location>
        <begin position="88"/>
        <end position="107"/>
    </location>
</feature>
<evidence type="ECO:0000313" key="2">
    <source>
        <dbReference type="EMBL" id="RXR31495.1"/>
    </source>
</evidence>
<gene>
    <name evidence="2" type="ORF">EQG68_09545</name>
</gene>
<dbReference type="EMBL" id="SBKQ01000009">
    <property type="protein sequence ID" value="RXR31495.1"/>
    <property type="molecule type" value="Genomic_DNA"/>
</dbReference>
<sequence length="129" mass="15002">MESNFQLKSSIGSAHTLLKQNNYYYYFKKGLLLLFELLSYVLFFVLMIGIFSIPNNPIAYDESLNHDTTLHTVVESKKLFNIMVGLKAILFLIPLSFLAVGLFLGYIRRKNNRIRQAVLYLEEAMKMMH</sequence>
<evidence type="ECO:0000256" key="1">
    <source>
        <dbReference type="SAM" id="Phobius"/>
    </source>
</evidence>
<proteinExistence type="predicted"/>
<name>A0A4Q1KPJ0_9FLAO</name>
<dbReference type="AlphaFoldDB" id="A0A4Q1KPJ0"/>
<keyword evidence="1" id="KW-0472">Membrane</keyword>
<keyword evidence="1" id="KW-0812">Transmembrane</keyword>
<dbReference type="Proteomes" id="UP000289734">
    <property type="component" value="Unassembled WGS sequence"/>
</dbReference>
<organism evidence="2 3">
    <name type="scientific">Flavobacterium piscinae</name>
    <dbReference type="NCBI Taxonomy" id="2506424"/>
    <lineage>
        <taxon>Bacteria</taxon>
        <taxon>Pseudomonadati</taxon>
        <taxon>Bacteroidota</taxon>
        <taxon>Flavobacteriia</taxon>
        <taxon>Flavobacteriales</taxon>
        <taxon>Flavobacteriaceae</taxon>
        <taxon>Flavobacterium</taxon>
    </lineage>
</organism>
<evidence type="ECO:0000313" key="3">
    <source>
        <dbReference type="Proteomes" id="UP000289734"/>
    </source>
</evidence>
<dbReference type="RefSeq" id="WP_129464661.1">
    <property type="nucleotide sequence ID" value="NZ_JACSXZ010000001.1"/>
</dbReference>
<protein>
    <submittedName>
        <fullName evidence="2">Uncharacterized protein</fullName>
    </submittedName>
</protein>
<keyword evidence="1" id="KW-1133">Transmembrane helix</keyword>
<feature type="transmembrane region" description="Helical" evidence="1">
    <location>
        <begin position="31"/>
        <end position="53"/>
    </location>
</feature>
<accession>A0A4Q1KPJ0</accession>
<keyword evidence="3" id="KW-1185">Reference proteome</keyword>
<reference evidence="3" key="1">
    <citation type="submission" date="2019-01" db="EMBL/GenBank/DDBJ databases">
        <title>Cytophagaceae bacterium strain CAR-16.</title>
        <authorList>
            <person name="Chen W.-M."/>
        </authorList>
    </citation>
    <scope>NUCLEOTIDE SEQUENCE [LARGE SCALE GENOMIC DNA]</scope>
    <source>
        <strain evidence="3">ICH-30</strain>
    </source>
</reference>
<comment type="caution">
    <text evidence="2">The sequence shown here is derived from an EMBL/GenBank/DDBJ whole genome shotgun (WGS) entry which is preliminary data.</text>
</comment>